<dbReference type="PROSITE" id="PS50112">
    <property type="entry name" value="PAS"/>
    <property type="match status" value="1"/>
</dbReference>
<dbReference type="InterPro" id="IPR029787">
    <property type="entry name" value="Nucleotide_cyclase"/>
</dbReference>
<evidence type="ECO:0000313" key="4">
    <source>
        <dbReference type="Proteomes" id="UP000683551"/>
    </source>
</evidence>
<dbReference type="Gene3D" id="3.30.450.20">
    <property type="entry name" value="PAS domain"/>
    <property type="match status" value="1"/>
</dbReference>
<dbReference type="CDD" id="cd00130">
    <property type="entry name" value="PAS"/>
    <property type="match status" value="1"/>
</dbReference>
<dbReference type="InterPro" id="IPR013767">
    <property type="entry name" value="PAS_fold"/>
</dbReference>
<evidence type="ECO:0000259" key="1">
    <source>
        <dbReference type="PROSITE" id="PS50112"/>
    </source>
</evidence>
<dbReference type="GO" id="GO:0003824">
    <property type="term" value="F:catalytic activity"/>
    <property type="evidence" value="ECO:0007669"/>
    <property type="project" value="UniProtKB-ARBA"/>
</dbReference>
<protein>
    <submittedName>
        <fullName evidence="3">Diguanylate cyclase</fullName>
    </submittedName>
</protein>
<dbReference type="PANTHER" id="PTHR44757">
    <property type="entry name" value="DIGUANYLATE CYCLASE DGCP"/>
    <property type="match status" value="1"/>
</dbReference>
<dbReference type="Proteomes" id="UP000683551">
    <property type="component" value="Chromosome"/>
</dbReference>
<dbReference type="InterPro" id="IPR000014">
    <property type="entry name" value="PAS"/>
</dbReference>
<dbReference type="Pfam" id="PF00990">
    <property type="entry name" value="GGDEF"/>
    <property type="match status" value="1"/>
</dbReference>
<dbReference type="InterPro" id="IPR043128">
    <property type="entry name" value="Rev_trsase/Diguanyl_cyclase"/>
</dbReference>
<dbReference type="SMART" id="SM00091">
    <property type="entry name" value="PAS"/>
    <property type="match status" value="1"/>
</dbReference>
<dbReference type="RefSeq" id="WP_273145831.1">
    <property type="nucleotide sequence ID" value="NZ_CP053675.1"/>
</dbReference>
<dbReference type="SMART" id="SM00267">
    <property type="entry name" value="GGDEF"/>
    <property type="match status" value="1"/>
</dbReference>
<accession>A0A9E6MY63</accession>
<dbReference type="PANTHER" id="PTHR44757:SF2">
    <property type="entry name" value="BIOFILM ARCHITECTURE MAINTENANCE PROTEIN MBAA"/>
    <property type="match status" value="1"/>
</dbReference>
<dbReference type="GO" id="GO:0006355">
    <property type="term" value="P:regulation of DNA-templated transcription"/>
    <property type="evidence" value="ECO:0007669"/>
    <property type="project" value="InterPro"/>
</dbReference>
<proteinExistence type="predicted"/>
<dbReference type="Pfam" id="PF00989">
    <property type="entry name" value="PAS"/>
    <property type="match status" value="1"/>
</dbReference>
<dbReference type="InterPro" id="IPR052155">
    <property type="entry name" value="Biofilm_reg_signaling"/>
</dbReference>
<dbReference type="CDD" id="cd01949">
    <property type="entry name" value="GGDEF"/>
    <property type="match status" value="1"/>
</dbReference>
<dbReference type="FunFam" id="3.30.70.270:FF:000001">
    <property type="entry name" value="Diguanylate cyclase domain protein"/>
    <property type="match status" value="1"/>
</dbReference>
<dbReference type="SUPFAM" id="SSF55073">
    <property type="entry name" value="Nucleotide cyclase"/>
    <property type="match status" value="1"/>
</dbReference>
<evidence type="ECO:0000313" key="3">
    <source>
        <dbReference type="EMBL" id="QWY78466.1"/>
    </source>
</evidence>
<dbReference type="NCBIfam" id="TIGR00229">
    <property type="entry name" value="sensory_box"/>
    <property type="match status" value="1"/>
</dbReference>
<dbReference type="Gene3D" id="3.30.70.270">
    <property type="match status" value="1"/>
</dbReference>
<dbReference type="NCBIfam" id="TIGR00254">
    <property type="entry name" value="GGDEF"/>
    <property type="match status" value="1"/>
</dbReference>
<dbReference type="InterPro" id="IPR035965">
    <property type="entry name" value="PAS-like_dom_sf"/>
</dbReference>
<evidence type="ECO:0000259" key="2">
    <source>
        <dbReference type="PROSITE" id="PS50887"/>
    </source>
</evidence>
<sequence length="306" mass="33973">MTVEHDQASGEFSCADVSVLIQSIINALPVPIFVKNSKGIYVYCNVPFEKYVGKKSGEIVGRSVYDLWDAELAKVYHEADNRLFRVGGEEQYEAKVKYADGSIHDVIFHKAVFPFSDENYMAGAILDISDRKAAERELERIALTDSLTGVANRYHLYAALDDACKKAARQSCIIAVMGIDLDGFKEVNDTYGHLIGDEVLVKAASRIRESIRASDLLARPGGDEFIILFDGLERKDPVYCLAETILQKLSEEMELQGHPIMLSASIGIAFYPDHGTNPQDLLKHADLALYEAKREGKGCFRSLVTL</sequence>
<gene>
    <name evidence="3" type="ORF">JZL65_05195</name>
</gene>
<dbReference type="PROSITE" id="PS50887">
    <property type="entry name" value="GGDEF"/>
    <property type="match status" value="1"/>
</dbReference>
<reference evidence="3" key="1">
    <citation type="submission" date="2021-02" db="EMBL/GenBank/DDBJ databases">
        <title>Comparative genomics of Ferrovum myxofaciens strains, predominant extremophile bacteria forming large biofilm stalactites in acid mine ecosystems.</title>
        <authorList>
            <person name="Burkartova K."/>
            <person name="Ridl J."/>
            <person name="Pajer P."/>
            <person name="Falteisek L."/>
        </authorList>
    </citation>
    <scope>NUCLEOTIDE SEQUENCE</scope>
    <source>
        <strain evidence="3">MI1III</strain>
    </source>
</reference>
<dbReference type="SUPFAM" id="SSF55785">
    <property type="entry name" value="PYP-like sensor domain (PAS domain)"/>
    <property type="match status" value="1"/>
</dbReference>
<feature type="domain" description="PAS" evidence="1">
    <location>
        <begin position="17"/>
        <end position="80"/>
    </location>
</feature>
<name>A0A9E6MY63_9PROT</name>
<dbReference type="InterPro" id="IPR000160">
    <property type="entry name" value="GGDEF_dom"/>
</dbReference>
<dbReference type="EMBL" id="CP071137">
    <property type="protein sequence ID" value="QWY78466.1"/>
    <property type="molecule type" value="Genomic_DNA"/>
</dbReference>
<dbReference type="AlphaFoldDB" id="A0A9E6MY63"/>
<organism evidence="3 4">
    <name type="scientific">Ferrovum myxofaciens</name>
    <dbReference type="NCBI Taxonomy" id="416213"/>
    <lineage>
        <taxon>Bacteria</taxon>
        <taxon>Pseudomonadati</taxon>
        <taxon>Pseudomonadota</taxon>
        <taxon>Betaproteobacteria</taxon>
        <taxon>Ferrovales</taxon>
        <taxon>Ferrovaceae</taxon>
        <taxon>Ferrovum</taxon>
    </lineage>
</organism>
<feature type="domain" description="GGDEF" evidence="2">
    <location>
        <begin position="172"/>
        <end position="305"/>
    </location>
</feature>